<dbReference type="SUPFAM" id="SSF55785">
    <property type="entry name" value="PYP-like sensor domain (PAS domain)"/>
    <property type="match status" value="3"/>
</dbReference>
<proteinExistence type="predicted"/>
<dbReference type="SMART" id="SM00267">
    <property type="entry name" value="GGDEF"/>
    <property type="match status" value="1"/>
</dbReference>
<dbReference type="PROSITE" id="PS50112">
    <property type="entry name" value="PAS"/>
    <property type="match status" value="2"/>
</dbReference>
<dbReference type="PROSITE" id="PS50113">
    <property type="entry name" value="PAC"/>
    <property type="match status" value="3"/>
</dbReference>
<dbReference type="PROSITE" id="PS50883">
    <property type="entry name" value="EAL"/>
    <property type="match status" value="1"/>
</dbReference>
<dbReference type="InterPro" id="IPR035919">
    <property type="entry name" value="EAL_sf"/>
</dbReference>
<dbReference type="SUPFAM" id="SSF55073">
    <property type="entry name" value="Nucleotide cyclase"/>
    <property type="match status" value="1"/>
</dbReference>
<dbReference type="Pfam" id="PF00990">
    <property type="entry name" value="GGDEF"/>
    <property type="match status" value="1"/>
</dbReference>
<dbReference type="CDD" id="cd01949">
    <property type="entry name" value="GGDEF"/>
    <property type="match status" value="1"/>
</dbReference>
<dbReference type="InterPro" id="IPR035965">
    <property type="entry name" value="PAS-like_dom_sf"/>
</dbReference>
<dbReference type="OrthoDB" id="9814202at2"/>
<dbReference type="Gene3D" id="3.30.450.20">
    <property type="entry name" value="PAS domain"/>
    <property type="match status" value="3"/>
</dbReference>
<dbReference type="Proteomes" id="UP000253918">
    <property type="component" value="Unassembled WGS sequence"/>
</dbReference>
<dbReference type="PROSITE" id="PS50887">
    <property type="entry name" value="GGDEF"/>
    <property type="match status" value="1"/>
</dbReference>
<dbReference type="SUPFAM" id="SSF141868">
    <property type="entry name" value="EAL domain-like"/>
    <property type="match status" value="1"/>
</dbReference>
<reference evidence="5 6" key="1">
    <citation type="submission" date="2018-07" db="EMBL/GenBank/DDBJ databases">
        <title>a novel species of Sphingomonas isolated from the rhizosphere soil of Araceae plant.</title>
        <authorList>
            <person name="Zhiyong W."/>
            <person name="Qinglan Z."/>
            <person name="Zhiwei F."/>
            <person name="Ding X."/>
            <person name="Gejiao W."/>
            <person name="Shixue Z."/>
        </authorList>
    </citation>
    <scope>NUCLEOTIDE SEQUENCE [LARGE SCALE GENOMIC DNA]</scope>
    <source>
        <strain evidence="5 6">WZY 27</strain>
    </source>
</reference>
<organism evidence="5 6">
    <name type="scientific">Sphingomonas aracearum</name>
    <dbReference type="NCBI Taxonomy" id="2283317"/>
    <lineage>
        <taxon>Bacteria</taxon>
        <taxon>Pseudomonadati</taxon>
        <taxon>Pseudomonadota</taxon>
        <taxon>Alphaproteobacteria</taxon>
        <taxon>Sphingomonadales</taxon>
        <taxon>Sphingomonadaceae</taxon>
        <taxon>Sphingomonas</taxon>
    </lineage>
</organism>
<dbReference type="SMART" id="SM00091">
    <property type="entry name" value="PAS"/>
    <property type="match status" value="3"/>
</dbReference>
<feature type="domain" description="PAS" evidence="1">
    <location>
        <begin position="53"/>
        <end position="123"/>
    </location>
</feature>
<sequence>MAFEKPGWVRRHRVQHFMGGALFDPASALDTELSNVDRQALLAAIAGSTQQSGTAEIETVLCRARIGILHRDLHGRVLLVNHAFCALVGRPAGVLDGLDFASLTHPDDVARFSRTYGDHLARGEPFAIEQRYLRPDGSAIWCSVHVSFVPGIDGRPRSAIFVASDVTARRHAEARLRESEEHYRHAVELNPQITWLAGANGAVLEVSCRWHEVTGIAREKALGESWVAALHPEDRALTRQQWAASLASRQPVDVEYRLMTASGEYRWFRARASARLNAEGEVIRWYGTIEDVHDRRLAQNELRDSEERFRLAAQAAALGIWDYDALSGRREWSPEFKAMLGLPFDARPEIGTALALVVPEDRPVLKSLVQAAQAGDSSARFDVTLKIRRASDGAERWMQTSGWRMHASSGRLTRVLVTVRDVTEERTAEDRIRWIATHDTLTQVPNRFFFTQQLEQAIARAEGGKDLALVLLDVDRLKEVNDTIGHDAGDMLLKTFARRLADAFGEARVVGRLGGDEFAVLVEGVSRENLPAAIGDALEVLRQPFEHDGYACDMQATAGVSFFPRDGTGGTELLKAADIALYVGKAGRRGELSIFEPGMRAGLQRRNSMLNVARMVTRDQRVEPFYQPQIRLDTGALAGFEALLRWRHDCLGMQGPETIAVAFDDLRLAAALSDRLIDRVAHDLRHWLDAGLHPGHVAINLSPAEFRDERLAERVIEPFRRLAVPLDCVEVEITETVLLGRDSEKVAATLATFHDHGLTIALDDFGTGFASLTHLKMFPVDVIKIDRSFVATVCERSDDAAIVDTIVSLAHRLNMQVVAEGVEREDQARHLAALGCTFGQGYLYGHAAPAEAATELLRRV</sequence>
<dbReference type="AlphaFoldDB" id="A0A369VRJ3"/>
<feature type="domain" description="PAC" evidence="2">
    <location>
        <begin position="126"/>
        <end position="178"/>
    </location>
</feature>
<keyword evidence="6" id="KW-1185">Reference proteome</keyword>
<dbReference type="InterPro" id="IPR013655">
    <property type="entry name" value="PAS_fold_3"/>
</dbReference>
<dbReference type="FunFam" id="3.30.450.20:FF:000099">
    <property type="entry name" value="Sensory box sensor histidine kinase"/>
    <property type="match status" value="1"/>
</dbReference>
<dbReference type="InterPro" id="IPR043128">
    <property type="entry name" value="Rev_trsase/Diguanyl_cyclase"/>
</dbReference>
<accession>A0A369VRJ3</accession>
<dbReference type="SMART" id="SM00052">
    <property type="entry name" value="EAL"/>
    <property type="match status" value="1"/>
</dbReference>
<dbReference type="Gene3D" id="3.20.20.450">
    <property type="entry name" value="EAL domain"/>
    <property type="match status" value="1"/>
</dbReference>
<feature type="domain" description="PAC" evidence="2">
    <location>
        <begin position="252"/>
        <end position="304"/>
    </location>
</feature>
<name>A0A369VRJ3_9SPHN</name>
<dbReference type="CDD" id="cd01948">
    <property type="entry name" value="EAL"/>
    <property type="match status" value="1"/>
</dbReference>
<dbReference type="InterPro" id="IPR000700">
    <property type="entry name" value="PAS-assoc_C"/>
</dbReference>
<dbReference type="NCBIfam" id="TIGR00254">
    <property type="entry name" value="GGDEF"/>
    <property type="match status" value="1"/>
</dbReference>
<feature type="domain" description="PAC" evidence="2">
    <location>
        <begin position="381"/>
        <end position="434"/>
    </location>
</feature>
<evidence type="ECO:0000313" key="6">
    <source>
        <dbReference type="Proteomes" id="UP000253918"/>
    </source>
</evidence>
<dbReference type="Pfam" id="PF08447">
    <property type="entry name" value="PAS_3"/>
    <property type="match status" value="3"/>
</dbReference>
<dbReference type="Gene3D" id="3.30.70.270">
    <property type="match status" value="1"/>
</dbReference>
<dbReference type="InterPro" id="IPR052155">
    <property type="entry name" value="Biofilm_reg_signaling"/>
</dbReference>
<dbReference type="InterPro" id="IPR001610">
    <property type="entry name" value="PAC"/>
</dbReference>
<comment type="caution">
    <text evidence="5">The sequence shown here is derived from an EMBL/GenBank/DDBJ whole genome shotgun (WGS) entry which is preliminary data.</text>
</comment>
<evidence type="ECO:0000313" key="5">
    <source>
        <dbReference type="EMBL" id="RDE04994.1"/>
    </source>
</evidence>
<dbReference type="SMART" id="SM00086">
    <property type="entry name" value="PAC"/>
    <property type="match status" value="3"/>
</dbReference>
<dbReference type="InterPro" id="IPR000160">
    <property type="entry name" value="GGDEF_dom"/>
</dbReference>
<dbReference type="InterPro" id="IPR000014">
    <property type="entry name" value="PAS"/>
</dbReference>
<evidence type="ECO:0000259" key="4">
    <source>
        <dbReference type="PROSITE" id="PS50887"/>
    </source>
</evidence>
<evidence type="ECO:0000259" key="3">
    <source>
        <dbReference type="PROSITE" id="PS50883"/>
    </source>
</evidence>
<dbReference type="PANTHER" id="PTHR44757">
    <property type="entry name" value="DIGUANYLATE CYCLASE DGCP"/>
    <property type="match status" value="1"/>
</dbReference>
<feature type="domain" description="PAS" evidence="1">
    <location>
        <begin position="179"/>
        <end position="249"/>
    </location>
</feature>
<dbReference type="NCBIfam" id="TIGR00229">
    <property type="entry name" value="sensory_box"/>
    <property type="match status" value="3"/>
</dbReference>
<feature type="domain" description="EAL" evidence="3">
    <location>
        <begin position="605"/>
        <end position="860"/>
    </location>
</feature>
<feature type="domain" description="GGDEF" evidence="4">
    <location>
        <begin position="465"/>
        <end position="597"/>
    </location>
</feature>
<evidence type="ECO:0000259" key="2">
    <source>
        <dbReference type="PROSITE" id="PS50113"/>
    </source>
</evidence>
<dbReference type="CDD" id="cd00130">
    <property type="entry name" value="PAS"/>
    <property type="match status" value="3"/>
</dbReference>
<protein>
    <submittedName>
        <fullName evidence="5">EAL domain-containing protein</fullName>
    </submittedName>
</protein>
<dbReference type="Pfam" id="PF00563">
    <property type="entry name" value="EAL"/>
    <property type="match status" value="1"/>
</dbReference>
<dbReference type="PANTHER" id="PTHR44757:SF2">
    <property type="entry name" value="BIOFILM ARCHITECTURE MAINTENANCE PROTEIN MBAA"/>
    <property type="match status" value="1"/>
</dbReference>
<dbReference type="EMBL" id="QQNB01000003">
    <property type="protein sequence ID" value="RDE04994.1"/>
    <property type="molecule type" value="Genomic_DNA"/>
</dbReference>
<dbReference type="InterPro" id="IPR029787">
    <property type="entry name" value="Nucleotide_cyclase"/>
</dbReference>
<evidence type="ECO:0000259" key="1">
    <source>
        <dbReference type="PROSITE" id="PS50112"/>
    </source>
</evidence>
<dbReference type="InterPro" id="IPR001633">
    <property type="entry name" value="EAL_dom"/>
</dbReference>
<gene>
    <name evidence="5" type="ORF">DVW87_15690</name>
</gene>